<reference evidence="1 2" key="1">
    <citation type="journal article" date="2021" name="BMC Genomics">
        <title>Datura genome reveals duplications of psychoactive alkaloid biosynthetic genes and high mutation rate following tissue culture.</title>
        <authorList>
            <person name="Rajewski A."/>
            <person name="Carter-House D."/>
            <person name="Stajich J."/>
            <person name="Litt A."/>
        </authorList>
    </citation>
    <scope>NUCLEOTIDE SEQUENCE [LARGE SCALE GENOMIC DNA]</scope>
    <source>
        <strain evidence="1">AR-01</strain>
    </source>
</reference>
<evidence type="ECO:0000313" key="1">
    <source>
        <dbReference type="EMBL" id="MCD7468265.1"/>
    </source>
</evidence>
<protein>
    <submittedName>
        <fullName evidence="1">Uncharacterized protein</fullName>
    </submittedName>
</protein>
<gene>
    <name evidence="1" type="ORF">HAX54_006281</name>
</gene>
<keyword evidence="2" id="KW-1185">Reference proteome</keyword>
<proteinExistence type="predicted"/>
<organism evidence="1 2">
    <name type="scientific">Datura stramonium</name>
    <name type="common">Jimsonweed</name>
    <name type="synonym">Common thornapple</name>
    <dbReference type="NCBI Taxonomy" id="4076"/>
    <lineage>
        <taxon>Eukaryota</taxon>
        <taxon>Viridiplantae</taxon>
        <taxon>Streptophyta</taxon>
        <taxon>Embryophyta</taxon>
        <taxon>Tracheophyta</taxon>
        <taxon>Spermatophyta</taxon>
        <taxon>Magnoliopsida</taxon>
        <taxon>eudicotyledons</taxon>
        <taxon>Gunneridae</taxon>
        <taxon>Pentapetalae</taxon>
        <taxon>asterids</taxon>
        <taxon>lamiids</taxon>
        <taxon>Solanales</taxon>
        <taxon>Solanaceae</taxon>
        <taxon>Solanoideae</taxon>
        <taxon>Datureae</taxon>
        <taxon>Datura</taxon>
    </lineage>
</organism>
<dbReference type="EMBL" id="JACEIK010001312">
    <property type="protein sequence ID" value="MCD7468265.1"/>
    <property type="molecule type" value="Genomic_DNA"/>
</dbReference>
<dbReference type="Proteomes" id="UP000823775">
    <property type="component" value="Unassembled WGS sequence"/>
</dbReference>
<accession>A0ABS8TBF8</accession>
<sequence>MGSFSMACDRWKDVARRSPRREPTFSLLEEHIVKRKSFFKFLLGWVLCDSPRLSRIGKIGDLRWDSRNVISSSLHDLSSVRILVRKGGKVPVSIVVEDGVGTRREGGFGGGRGRVDPRENPRGWKLWRVYYGAKEEELYLGLF</sequence>
<evidence type="ECO:0000313" key="2">
    <source>
        <dbReference type="Proteomes" id="UP000823775"/>
    </source>
</evidence>
<name>A0ABS8TBF8_DATST</name>
<comment type="caution">
    <text evidence="1">The sequence shown here is derived from an EMBL/GenBank/DDBJ whole genome shotgun (WGS) entry which is preliminary data.</text>
</comment>